<gene>
    <name evidence="2" type="ORF">PHLCEN_2v11063</name>
</gene>
<protein>
    <submittedName>
        <fullName evidence="2">Uncharacterized protein</fullName>
    </submittedName>
</protein>
<keyword evidence="3" id="KW-1185">Reference proteome</keyword>
<dbReference type="Proteomes" id="UP000186601">
    <property type="component" value="Unassembled WGS sequence"/>
</dbReference>
<name>A0A2R6NL01_9APHY</name>
<comment type="caution">
    <text evidence="2">The sequence shown here is derived from an EMBL/GenBank/DDBJ whole genome shotgun (WGS) entry which is preliminary data.</text>
</comment>
<sequence>MAKRIYEGMVGRRSSPSLCGASLSEKGRRHNTLPTPALAKQLPTPALAKQLPTPAHPLRTSSLAPRLGGCFTRLASPWRGGWFAREAMPAPPSLPTPAYASLRLPSR</sequence>
<evidence type="ECO:0000256" key="1">
    <source>
        <dbReference type="SAM" id="MobiDB-lite"/>
    </source>
</evidence>
<evidence type="ECO:0000313" key="2">
    <source>
        <dbReference type="EMBL" id="PSR73070.1"/>
    </source>
</evidence>
<accession>A0A2R6NL01</accession>
<evidence type="ECO:0000313" key="3">
    <source>
        <dbReference type="Proteomes" id="UP000186601"/>
    </source>
</evidence>
<reference evidence="2 3" key="1">
    <citation type="submission" date="2018-02" db="EMBL/GenBank/DDBJ databases">
        <title>Genome sequence of the basidiomycete white-rot fungus Phlebia centrifuga.</title>
        <authorList>
            <person name="Granchi Z."/>
            <person name="Peng M."/>
            <person name="de Vries R.P."/>
            <person name="Hilden K."/>
            <person name="Makela M.R."/>
            <person name="Grigoriev I."/>
            <person name="Riley R."/>
        </authorList>
    </citation>
    <scope>NUCLEOTIDE SEQUENCE [LARGE SCALE GENOMIC DNA]</scope>
    <source>
        <strain evidence="2 3">FBCC195</strain>
    </source>
</reference>
<feature type="region of interest" description="Disordered" evidence="1">
    <location>
        <begin position="1"/>
        <end position="60"/>
    </location>
</feature>
<dbReference type="AlphaFoldDB" id="A0A2R6NL01"/>
<organism evidence="2 3">
    <name type="scientific">Hermanssonia centrifuga</name>
    <dbReference type="NCBI Taxonomy" id="98765"/>
    <lineage>
        <taxon>Eukaryota</taxon>
        <taxon>Fungi</taxon>
        <taxon>Dikarya</taxon>
        <taxon>Basidiomycota</taxon>
        <taxon>Agaricomycotina</taxon>
        <taxon>Agaricomycetes</taxon>
        <taxon>Polyporales</taxon>
        <taxon>Meruliaceae</taxon>
        <taxon>Hermanssonia</taxon>
    </lineage>
</organism>
<dbReference type="EMBL" id="MLYV02001115">
    <property type="protein sequence ID" value="PSR73070.1"/>
    <property type="molecule type" value="Genomic_DNA"/>
</dbReference>
<proteinExistence type="predicted"/>